<dbReference type="PANTHER" id="PTHR47150">
    <property type="entry name" value="OS12G0169200 PROTEIN"/>
    <property type="match status" value="1"/>
</dbReference>
<evidence type="ECO:0000313" key="1">
    <source>
        <dbReference type="EnsemblPlants" id="AET7Gv20869800.1"/>
    </source>
</evidence>
<accession>A0A453S9Y0</accession>
<proteinExistence type="predicted"/>
<keyword evidence="2" id="KW-1185">Reference proteome</keyword>
<dbReference type="EnsemblPlants" id="AET7Gv20869800.1">
    <property type="protein sequence ID" value="AET7Gv20869800.1"/>
    <property type="gene ID" value="AET7Gv20869800"/>
</dbReference>
<dbReference type="Pfam" id="PF04827">
    <property type="entry name" value="Plant_tran"/>
    <property type="match status" value="1"/>
</dbReference>
<reference evidence="1" key="4">
    <citation type="submission" date="2019-03" db="UniProtKB">
        <authorList>
            <consortium name="EnsemblPlants"/>
        </authorList>
    </citation>
    <scope>IDENTIFICATION</scope>
</reference>
<dbReference type="InterPro" id="IPR006912">
    <property type="entry name" value="Harbinger_derived_prot"/>
</dbReference>
<name>A0A453S9Y0_AEGTS</name>
<reference evidence="2" key="2">
    <citation type="journal article" date="2017" name="Nat. Plants">
        <title>The Aegilops tauschii genome reveals multiple impacts of transposons.</title>
        <authorList>
            <person name="Zhao G."/>
            <person name="Zou C."/>
            <person name="Li K."/>
            <person name="Wang K."/>
            <person name="Li T."/>
            <person name="Gao L."/>
            <person name="Zhang X."/>
            <person name="Wang H."/>
            <person name="Yang Z."/>
            <person name="Liu X."/>
            <person name="Jiang W."/>
            <person name="Mao L."/>
            <person name="Kong X."/>
            <person name="Jiao Y."/>
            <person name="Jia J."/>
        </authorList>
    </citation>
    <scope>NUCLEOTIDE SEQUENCE [LARGE SCALE GENOMIC DNA]</scope>
    <source>
        <strain evidence="2">cv. AL8/78</strain>
    </source>
</reference>
<reference evidence="1" key="5">
    <citation type="journal article" date="2021" name="G3 (Bethesda)">
        <title>Aegilops tauschii genome assembly Aet v5.0 features greater sequence contiguity and improved annotation.</title>
        <authorList>
            <person name="Wang L."/>
            <person name="Zhu T."/>
            <person name="Rodriguez J.C."/>
            <person name="Deal K.R."/>
            <person name="Dubcovsky J."/>
            <person name="McGuire P.E."/>
            <person name="Lux T."/>
            <person name="Spannagl M."/>
            <person name="Mayer K.F.X."/>
            <person name="Baldrich P."/>
            <person name="Meyers B.C."/>
            <person name="Huo N."/>
            <person name="Gu Y.Q."/>
            <person name="Zhou H."/>
            <person name="Devos K.M."/>
            <person name="Bennetzen J.L."/>
            <person name="Unver T."/>
            <person name="Budak H."/>
            <person name="Gulick P.J."/>
            <person name="Galiba G."/>
            <person name="Kalapos B."/>
            <person name="Nelson D.R."/>
            <person name="Li P."/>
            <person name="You F.M."/>
            <person name="Luo M.C."/>
            <person name="Dvorak J."/>
        </authorList>
    </citation>
    <scope>NUCLEOTIDE SEQUENCE [LARGE SCALE GENOMIC DNA]</scope>
    <source>
        <strain evidence="1">cv. AL8/78</strain>
    </source>
</reference>
<dbReference type="Proteomes" id="UP000015105">
    <property type="component" value="Chromosome 7D"/>
</dbReference>
<dbReference type="AlphaFoldDB" id="A0A453S9Y0"/>
<dbReference type="PANTHER" id="PTHR47150:SF7">
    <property type="entry name" value="NUCLEASE"/>
    <property type="match status" value="1"/>
</dbReference>
<protein>
    <submittedName>
        <fullName evidence="1">Uncharacterized protein</fullName>
    </submittedName>
</protein>
<evidence type="ECO:0000313" key="2">
    <source>
        <dbReference type="Proteomes" id="UP000015105"/>
    </source>
</evidence>
<reference evidence="1" key="3">
    <citation type="journal article" date="2017" name="Nature">
        <title>Genome sequence of the progenitor of the wheat D genome Aegilops tauschii.</title>
        <authorList>
            <person name="Luo M.C."/>
            <person name="Gu Y.Q."/>
            <person name="Puiu D."/>
            <person name="Wang H."/>
            <person name="Twardziok S.O."/>
            <person name="Deal K.R."/>
            <person name="Huo N."/>
            <person name="Zhu T."/>
            <person name="Wang L."/>
            <person name="Wang Y."/>
            <person name="McGuire P.E."/>
            <person name="Liu S."/>
            <person name="Long H."/>
            <person name="Ramasamy R.K."/>
            <person name="Rodriguez J.C."/>
            <person name="Van S.L."/>
            <person name="Yuan L."/>
            <person name="Wang Z."/>
            <person name="Xia Z."/>
            <person name="Xiao L."/>
            <person name="Anderson O.D."/>
            <person name="Ouyang S."/>
            <person name="Liang Y."/>
            <person name="Zimin A.V."/>
            <person name="Pertea G."/>
            <person name="Qi P."/>
            <person name="Bennetzen J.L."/>
            <person name="Dai X."/>
            <person name="Dawson M.W."/>
            <person name="Muller H.G."/>
            <person name="Kugler K."/>
            <person name="Rivarola-Duarte L."/>
            <person name="Spannagl M."/>
            <person name="Mayer K.F.X."/>
            <person name="Lu F.H."/>
            <person name="Bevan M.W."/>
            <person name="Leroy P."/>
            <person name="Li P."/>
            <person name="You F.M."/>
            <person name="Sun Q."/>
            <person name="Liu Z."/>
            <person name="Lyons E."/>
            <person name="Wicker T."/>
            <person name="Salzberg S.L."/>
            <person name="Devos K.M."/>
            <person name="Dvorak J."/>
        </authorList>
    </citation>
    <scope>NUCLEOTIDE SEQUENCE [LARGE SCALE GENOMIC DNA]</scope>
    <source>
        <strain evidence="1">cv. AL8/78</strain>
    </source>
</reference>
<reference evidence="2" key="1">
    <citation type="journal article" date="2014" name="Science">
        <title>Ancient hybridizations among the ancestral genomes of bread wheat.</title>
        <authorList>
            <consortium name="International Wheat Genome Sequencing Consortium,"/>
            <person name="Marcussen T."/>
            <person name="Sandve S.R."/>
            <person name="Heier L."/>
            <person name="Spannagl M."/>
            <person name="Pfeifer M."/>
            <person name="Jakobsen K.S."/>
            <person name="Wulff B.B."/>
            <person name="Steuernagel B."/>
            <person name="Mayer K.F."/>
            <person name="Olsen O.A."/>
        </authorList>
    </citation>
    <scope>NUCLEOTIDE SEQUENCE [LARGE SCALE GENOMIC DNA]</scope>
    <source>
        <strain evidence="2">cv. AL8/78</strain>
    </source>
</reference>
<dbReference type="STRING" id="200361.A0A453S9Y0"/>
<sequence length="108" mass="12374">MPGSHNDINVLQRSPLFGRLTKGNAPPCHYIVNGHEYNTDYYLVDGIYPPWATVVSTISNAVGRKKAHFAQRQEAARKDVERHLEFWRPIWQLFVDLLNNGIRKPFGG</sequence>
<organism evidence="1 2">
    <name type="scientific">Aegilops tauschii subsp. strangulata</name>
    <name type="common">Goatgrass</name>
    <dbReference type="NCBI Taxonomy" id="200361"/>
    <lineage>
        <taxon>Eukaryota</taxon>
        <taxon>Viridiplantae</taxon>
        <taxon>Streptophyta</taxon>
        <taxon>Embryophyta</taxon>
        <taxon>Tracheophyta</taxon>
        <taxon>Spermatophyta</taxon>
        <taxon>Magnoliopsida</taxon>
        <taxon>Liliopsida</taxon>
        <taxon>Poales</taxon>
        <taxon>Poaceae</taxon>
        <taxon>BOP clade</taxon>
        <taxon>Pooideae</taxon>
        <taxon>Triticodae</taxon>
        <taxon>Triticeae</taxon>
        <taxon>Triticinae</taxon>
        <taxon>Aegilops</taxon>
    </lineage>
</organism>
<dbReference type="Gramene" id="AET7Gv20869800.1">
    <property type="protein sequence ID" value="AET7Gv20869800.1"/>
    <property type="gene ID" value="AET7Gv20869800"/>
</dbReference>